<dbReference type="AlphaFoldDB" id="A0A327W8E3"/>
<evidence type="ECO:0000259" key="2">
    <source>
        <dbReference type="Pfam" id="PF13568"/>
    </source>
</evidence>
<reference evidence="3 4" key="1">
    <citation type="submission" date="2018-06" db="EMBL/GenBank/DDBJ databases">
        <title>Genomic Encyclopedia of Archaeal and Bacterial Type Strains, Phase II (KMG-II): from individual species to whole genera.</title>
        <authorList>
            <person name="Goeker M."/>
        </authorList>
    </citation>
    <scope>NUCLEOTIDE SEQUENCE [LARGE SCALE GENOMIC DNA]</scope>
    <source>
        <strain evidence="3 4">DSM 29821</strain>
    </source>
</reference>
<evidence type="ECO:0000313" key="3">
    <source>
        <dbReference type="EMBL" id="RAJ85653.1"/>
    </source>
</evidence>
<name>A0A327W8E3_9BACT</name>
<dbReference type="Proteomes" id="UP000249819">
    <property type="component" value="Unassembled WGS sequence"/>
</dbReference>
<keyword evidence="4" id="KW-1185">Reference proteome</keyword>
<comment type="caution">
    <text evidence="3">The sequence shown here is derived from an EMBL/GenBank/DDBJ whole genome shotgun (WGS) entry which is preliminary data.</text>
</comment>
<dbReference type="Pfam" id="PF13568">
    <property type="entry name" value="OMP_b-brl_2"/>
    <property type="match status" value="1"/>
</dbReference>
<protein>
    <submittedName>
        <fullName evidence="3">Outer membrane protein with beta-barrel domain</fullName>
    </submittedName>
</protein>
<proteinExistence type="predicted"/>
<sequence length="313" mass="35435">MKHKVLLSLLLLILWSGLTHAQKAVDTYKNPTAAADTIQIKGLIIIKAKNDKGRSSYKFYSDTAYARNKLKKNLQTRFFVFDVGFNNYIDRSDYSGATYVNYFDGQTQNTLINSKAAYTYSAVGLATLAPRSPGEPLTPSEFKLITGKSININIWLIEQRLNITKHKLNLLYALGLEMNNYRYARSITYKPGYPTTIVRDTVNFSKNKLFAEYVTVPVMLNFNSNPARPSRAFQASFGVTGGYLLKSRTKQISEERGKVRKTDDFNLNKWRFGLASELGYGPVKLYANFALTALHDYGLQQYPFSIGIRLNGF</sequence>
<feature type="chain" id="PRO_5016412377" evidence="1">
    <location>
        <begin position="22"/>
        <end position="313"/>
    </location>
</feature>
<gene>
    <name evidence="3" type="ORF">CLV59_102358</name>
</gene>
<dbReference type="RefSeq" id="WP_111591303.1">
    <property type="nucleotide sequence ID" value="NZ_QLMA01000002.1"/>
</dbReference>
<feature type="signal peptide" evidence="1">
    <location>
        <begin position="1"/>
        <end position="21"/>
    </location>
</feature>
<evidence type="ECO:0000313" key="4">
    <source>
        <dbReference type="Proteomes" id="UP000249819"/>
    </source>
</evidence>
<dbReference type="OrthoDB" id="666719at2"/>
<evidence type="ECO:0000256" key="1">
    <source>
        <dbReference type="SAM" id="SignalP"/>
    </source>
</evidence>
<dbReference type="EMBL" id="QLMA01000002">
    <property type="protein sequence ID" value="RAJ85653.1"/>
    <property type="molecule type" value="Genomic_DNA"/>
</dbReference>
<accession>A0A327W8E3</accession>
<organism evidence="3 4">
    <name type="scientific">Chitinophaga dinghuensis</name>
    <dbReference type="NCBI Taxonomy" id="1539050"/>
    <lineage>
        <taxon>Bacteria</taxon>
        <taxon>Pseudomonadati</taxon>
        <taxon>Bacteroidota</taxon>
        <taxon>Chitinophagia</taxon>
        <taxon>Chitinophagales</taxon>
        <taxon>Chitinophagaceae</taxon>
        <taxon>Chitinophaga</taxon>
    </lineage>
</organism>
<keyword evidence="1" id="KW-0732">Signal</keyword>
<feature type="domain" description="Outer membrane protein beta-barrel" evidence="2">
    <location>
        <begin position="196"/>
        <end position="300"/>
    </location>
</feature>
<dbReference type="InterPro" id="IPR025665">
    <property type="entry name" value="Beta-barrel_OMP_2"/>
</dbReference>